<dbReference type="AlphaFoldDB" id="A0A0V0TNP7"/>
<organism evidence="1 2">
    <name type="scientific">Trichinella murrelli</name>
    <dbReference type="NCBI Taxonomy" id="144512"/>
    <lineage>
        <taxon>Eukaryota</taxon>
        <taxon>Metazoa</taxon>
        <taxon>Ecdysozoa</taxon>
        <taxon>Nematoda</taxon>
        <taxon>Enoplea</taxon>
        <taxon>Dorylaimia</taxon>
        <taxon>Trichinellida</taxon>
        <taxon>Trichinellidae</taxon>
        <taxon>Trichinella</taxon>
    </lineage>
</organism>
<dbReference type="OrthoDB" id="10351037at2759"/>
<evidence type="ECO:0000313" key="1">
    <source>
        <dbReference type="EMBL" id="KRX40634.1"/>
    </source>
</evidence>
<sequence>MLLLFFLKQTGPSPFNDGLARCQLVEKRRPKRAHAGTTIVDLVTLRSGCNCLSCWPGSAANPENKRHTDDLNTGVGACMHAWQPSPTGLLLLTVHIQRYTQTPMTPALADRTCADGWLLSTLTLFHASSSRRHFYLPSSTGQI</sequence>
<accession>A0A0V0TNP7</accession>
<dbReference type="EMBL" id="JYDJ01000194">
    <property type="protein sequence ID" value="KRX40634.1"/>
    <property type="molecule type" value="Genomic_DNA"/>
</dbReference>
<evidence type="ECO:0000313" key="2">
    <source>
        <dbReference type="Proteomes" id="UP000055048"/>
    </source>
</evidence>
<proteinExistence type="predicted"/>
<dbReference type="Proteomes" id="UP000055048">
    <property type="component" value="Unassembled WGS sequence"/>
</dbReference>
<protein>
    <submittedName>
        <fullName evidence="1">Uncharacterized protein</fullName>
    </submittedName>
</protein>
<comment type="caution">
    <text evidence="1">The sequence shown here is derived from an EMBL/GenBank/DDBJ whole genome shotgun (WGS) entry which is preliminary data.</text>
</comment>
<reference evidence="1 2" key="1">
    <citation type="submission" date="2015-01" db="EMBL/GenBank/DDBJ databases">
        <title>Evolution of Trichinella species and genotypes.</title>
        <authorList>
            <person name="Korhonen P.K."/>
            <person name="Edoardo P."/>
            <person name="Giuseppe L.R."/>
            <person name="Gasser R.B."/>
        </authorList>
    </citation>
    <scope>NUCLEOTIDE SEQUENCE [LARGE SCALE GENOMIC DNA]</scope>
    <source>
        <strain evidence="1">ISS417</strain>
    </source>
</reference>
<gene>
    <name evidence="1" type="ORF">T05_10438</name>
</gene>
<keyword evidence="2" id="KW-1185">Reference proteome</keyword>
<name>A0A0V0TNP7_9BILA</name>